<dbReference type="InterPro" id="IPR037192">
    <property type="entry name" value="ERO1-like_sf"/>
</dbReference>
<proteinExistence type="predicted"/>
<evidence type="ECO:0000313" key="2">
    <source>
        <dbReference type="EMBL" id="KAF3524026.1"/>
    </source>
</evidence>
<comment type="caution">
    <text evidence="2">The sequence shown here is derived from an EMBL/GenBank/DDBJ whole genome shotgun (WGS) entry which is preliminary data.</text>
</comment>
<sequence>MKEGRECRCYCFWKSIYSRNCNRLWLSHIGLASKLDMHNAYDIRTKGKDMFQPNMESMKGKVEPRTWVML</sequence>
<evidence type="ECO:0000256" key="1">
    <source>
        <dbReference type="ARBA" id="ARBA00023136"/>
    </source>
</evidence>
<dbReference type="EMBL" id="QGKX02001347">
    <property type="protein sequence ID" value="KAF3524026.1"/>
    <property type="molecule type" value="Genomic_DNA"/>
</dbReference>
<gene>
    <name evidence="2" type="ORF">F2Q69_00051005</name>
</gene>
<evidence type="ECO:0000313" key="3">
    <source>
        <dbReference type="Proteomes" id="UP000712600"/>
    </source>
</evidence>
<keyword evidence="1" id="KW-0472">Membrane</keyword>
<accession>A0A8S9PZU2</accession>
<dbReference type="SUPFAM" id="SSF110019">
    <property type="entry name" value="ERO1-like"/>
    <property type="match status" value="1"/>
</dbReference>
<organism evidence="2 3">
    <name type="scientific">Brassica cretica</name>
    <name type="common">Mustard</name>
    <dbReference type="NCBI Taxonomy" id="69181"/>
    <lineage>
        <taxon>Eukaryota</taxon>
        <taxon>Viridiplantae</taxon>
        <taxon>Streptophyta</taxon>
        <taxon>Embryophyta</taxon>
        <taxon>Tracheophyta</taxon>
        <taxon>Spermatophyta</taxon>
        <taxon>Magnoliopsida</taxon>
        <taxon>eudicotyledons</taxon>
        <taxon>Gunneridae</taxon>
        <taxon>Pentapetalae</taxon>
        <taxon>rosids</taxon>
        <taxon>malvids</taxon>
        <taxon>Brassicales</taxon>
        <taxon>Brassicaceae</taxon>
        <taxon>Brassiceae</taxon>
        <taxon>Brassica</taxon>
    </lineage>
</organism>
<dbReference type="Proteomes" id="UP000712600">
    <property type="component" value="Unassembled WGS sequence"/>
</dbReference>
<protein>
    <submittedName>
        <fullName evidence="2">Uncharacterized protein</fullName>
    </submittedName>
</protein>
<dbReference type="AlphaFoldDB" id="A0A8S9PZU2"/>
<name>A0A8S9PZU2_BRACR</name>
<reference evidence="2" key="1">
    <citation type="submission" date="2019-12" db="EMBL/GenBank/DDBJ databases">
        <title>Genome sequencing and annotation of Brassica cretica.</title>
        <authorList>
            <person name="Studholme D.J."/>
            <person name="Sarris P."/>
        </authorList>
    </citation>
    <scope>NUCLEOTIDE SEQUENCE</scope>
    <source>
        <strain evidence="2">PFS-109/04</strain>
        <tissue evidence="2">Leaf</tissue>
    </source>
</reference>